<feature type="compositionally biased region" description="Basic and acidic residues" evidence="1">
    <location>
        <begin position="23"/>
        <end position="35"/>
    </location>
</feature>
<evidence type="ECO:0000256" key="1">
    <source>
        <dbReference type="SAM" id="MobiDB-lite"/>
    </source>
</evidence>
<dbReference type="RefSeq" id="WP_213655519.1">
    <property type="nucleotide sequence ID" value="NZ_BOSL01000010.1"/>
</dbReference>
<name>A0ABQ4MFG2_9BACL</name>
<feature type="compositionally biased region" description="Basic and acidic residues" evidence="1">
    <location>
        <begin position="1"/>
        <end position="12"/>
    </location>
</feature>
<protein>
    <submittedName>
        <fullName evidence="2">Uncharacterized protein</fullName>
    </submittedName>
</protein>
<comment type="caution">
    <text evidence="2">The sequence shown here is derived from an EMBL/GenBank/DDBJ whole genome shotgun (WGS) entry which is preliminary data.</text>
</comment>
<gene>
    <name evidence="2" type="ORF">J42TS3_31800</name>
</gene>
<feature type="region of interest" description="Disordered" evidence="1">
    <location>
        <begin position="1"/>
        <end position="35"/>
    </location>
</feature>
<feature type="region of interest" description="Disordered" evidence="1">
    <location>
        <begin position="58"/>
        <end position="90"/>
    </location>
</feature>
<reference evidence="2 3" key="1">
    <citation type="submission" date="2021-03" db="EMBL/GenBank/DDBJ databases">
        <title>Antimicrobial resistance genes in bacteria isolated from Japanese honey, and their potential for conferring macrolide and lincosamide resistance in the American foulbrood pathogen Paenibacillus larvae.</title>
        <authorList>
            <person name="Okamoto M."/>
            <person name="Kumagai M."/>
            <person name="Kanamori H."/>
            <person name="Takamatsu D."/>
        </authorList>
    </citation>
    <scope>NUCLEOTIDE SEQUENCE [LARGE SCALE GENOMIC DNA]</scope>
    <source>
        <strain evidence="2 3">J42TS3</strain>
    </source>
</reference>
<sequence>MSDNKELERELSELLTEQEYGSEEERREEERRRLSPRYEIRVQTTLDPIVEETRKYRSMAKEIDGRYDDYLKKTEHSDKGRGQKPDPDQE</sequence>
<evidence type="ECO:0000313" key="2">
    <source>
        <dbReference type="EMBL" id="GIP54145.1"/>
    </source>
</evidence>
<dbReference type="Proteomes" id="UP000679992">
    <property type="component" value="Unassembled WGS sequence"/>
</dbReference>
<accession>A0ABQ4MFG2</accession>
<evidence type="ECO:0000313" key="3">
    <source>
        <dbReference type="Proteomes" id="UP000679992"/>
    </source>
</evidence>
<organism evidence="2 3">
    <name type="scientific">Paenibacillus vini</name>
    <dbReference type="NCBI Taxonomy" id="1476024"/>
    <lineage>
        <taxon>Bacteria</taxon>
        <taxon>Bacillati</taxon>
        <taxon>Bacillota</taxon>
        <taxon>Bacilli</taxon>
        <taxon>Bacillales</taxon>
        <taxon>Paenibacillaceae</taxon>
        <taxon>Paenibacillus</taxon>
    </lineage>
</organism>
<keyword evidence="3" id="KW-1185">Reference proteome</keyword>
<proteinExistence type="predicted"/>
<dbReference type="EMBL" id="BOSL01000010">
    <property type="protein sequence ID" value="GIP54145.1"/>
    <property type="molecule type" value="Genomic_DNA"/>
</dbReference>